<dbReference type="Proteomes" id="UP001163603">
    <property type="component" value="Chromosome 1"/>
</dbReference>
<dbReference type="EMBL" id="CM047736">
    <property type="protein sequence ID" value="KAJ0053073.1"/>
    <property type="molecule type" value="Genomic_DNA"/>
</dbReference>
<name>A0ACC0ZKA9_9ROSI</name>
<accession>A0ACC0ZKA9</accession>
<protein>
    <submittedName>
        <fullName evidence="1">Uncharacterized protein</fullName>
    </submittedName>
</protein>
<organism evidence="1 2">
    <name type="scientific">Pistacia integerrima</name>
    <dbReference type="NCBI Taxonomy" id="434235"/>
    <lineage>
        <taxon>Eukaryota</taxon>
        <taxon>Viridiplantae</taxon>
        <taxon>Streptophyta</taxon>
        <taxon>Embryophyta</taxon>
        <taxon>Tracheophyta</taxon>
        <taxon>Spermatophyta</taxon>
        <taxon>Magnoliopsida</taxon>
        <taxon>eudicotyledons</taxon>
        <taxon>Gunneridae</taxon>
        <taxon>Pentapetalae</taxon>
        <taxon>rosids</taxon>
        <taxon>malvids</taxon>
        <taxon>Sapindales</taxon>
        <taxon>Anacardiaceae</taxon>
        <taxon>Pistacia</taxon>
    </lineage>
</organism>
<evidence type="ECO:0000313" key="2">
    <source>
        <dbReference type="Proteomes" id="UP001163603"/>
    </source>
</evidence>
<reference evidence="2" key="1">
    <citation type="journal article" date="2023" name="G3 (Bethesda)">
        <title>Genome assembly and association tests identify interacting loci associated with vigor, precocity, and sex in interspecific pistachio rootstocks.</title>
        <authorList>
            <person name="Palmer W."/>
            <person name="Jacygrad E."/>
            <person name="Sagayaradj S."/>
            <person name="Cavanaugh K."/>
            <person name="Han R."/>
            <person name="Bertier L."/>
            <person name="Beede B."/>
            <person name="Kafkas S."/>
            <person name="Golino D."/>
            <person name="Preece J."/>
            <person name="Michelmore R."/>
        </authorList>
    </citation>
    <scope>NUCLEOTIDE SEQUENCE [LARGE SCALE GENOMIC DNA]</scope>
</reference>
<proteinExistence type="predicted"/>
<gene>
    <name evidence="1" type="ORF">Pint_03553</name>
</gene>
<keyword evidence="2" id="KW-1185">Reference proteome</keyword>
<evidence type="ECO:0000313" key="1">
    <source>
        <dbReference type="EMBL" id="KAJ0053073.1"/>
    </source>
</evidence>
<sequence length="154" mass="17142">METPVITKPSCTSCTATTSSLNFVSLPAIGEHLNGTNYVVWKTRLIPFLQANHLLLVVDGFEPSPLQLLQHHFRHLARAVRLLSNSTSISPPTTSTREVELSNGISLWAAEWAFAYPSVNSLLTDEWLKSLPWDPSLSVVPSSWSQSHHLQRKV</sequence>
<comment type="caution">
    <text evidence="1">The sequence shown here is derived from an EMBL/GenBank/DDBJ whole genome shotgun (WGS) entry which is preliminary data.</text>
</comment>